<dbReference type="PROSITE" id="PS50106">
    <property type="entry name" value="PDZ"/>
    <property type="match status" value="2"/>
</dbReference>
<evidence type="ECO:0000256" key="3">
    <source>
        <dbReference type="ARBA" id="ARBA00007931"/>
    </source>
</evidence>
<dbReference type="GO" id="GO:0004222">
    <property type="term" value="F:metalloendopeptidase activity"/>
    <property type="evidence" value="ECO:0007669"/>
    <property type="project" value="InterPro"/>
</dbReference>
<keyword evidence="9 11" id="KW-0482">Metalloprotease</keyword>
<keyword evidence="5 11" id="KW-0812">Transmembrane</keyword>
<gene>
    <name evidence="13" type="primary">rseP</name>
    <name evidence="13" type="ORF">HKX40_02295</name>
</gene>
<feature type="domain" description="PDZ" evidence="12">
    <location>
        <begin position="210"/>
        <end position="285"/>
    </location>
</feature>
<dbReference type="GO" id="GO:0006508">
    <property type="term" value="P:proteolysis"/>
    <property type="evidence" value="ECO:0007669"/>
    <property type="project" value="UniProtKB-KW"/>
</dbReference>
<comment type="subcellular location">
    <subcellularLocation>
        <location evidence="2">Membrane</location>
        <topology evidence="2">Multi-pass membrane protein</topology>
    </subcellularLocation>
</comment>
<evidence type="ECO:0000256" key="5">
    <source>
        <dbReference type="ARBA" id="ARBA00022692"/>
    </source>
</evidence>
<keyword evidence="11" id="KW-0479">Metal-binding</keyword>
<dbReference type="RefSeq" id="WP_171587959.1">
    <property type="nucleotide sequence ID" value="NZ_JABGBO010000002.1"/>
</dbReference>
<evidence type="ECO:0000313" key="14">
    <source>
        <dbReference type="Proteomes" id="UP000541421"/>
    </source>
</evidence>
<dbReference type="SMART" id="SM00228">
    <property type="entry name" value="PDZ"/>
    <property type="match status" value="2"/>
</dbReference>
<evidence type="ECO:0000256" key="8">
    <source>
        <dbReference type="ARBA" id="ARBA00022989"/>
    </source>
</evidence>
<feature type="transmembrane region" description="Helical" evidence="11">
    <location>
        <begin position="370"/>
        <end position="392"/>
    </location>
</feature>
<dbReference type="SUPFAM" id="SSF50156">
    <property type="entry name" value="PDZ domain-like"/>
    <property type="match status" value="2"/>
</dbReference>
<dbReference type="InterPro" id="IPR036034">
    <property type="entry name" value="PDZ_sf"/>
</dbReference>
<feature type="domain" description="PDZ" evidence="12">
    <location>
        <begin position="114"/>
        <end position="157"/>
    </location>
</feature>
<dbReference type="NCBIfam" id="TIGR00054">
    <property type="entry name" value="RIP metalloprotease RseP"/>
    <property type="match status" value="1"/>
</dbReference>
<evidence type="ECO:0000256" key="7">
    <source>
        <dbReference type="ARBA" id="ARBA00022833"/>
    </source>
</evidence>
<dbReference type="EC" id="3.4.24.-" evidence="11"/>
<dbReference type="AlphaFoldDB" id="A0A7Y4P5L5"/>
<evidence type="ECO:0000256" key="9">
    <source>
        <dbReference type="ARBA" id="ARBA00023049"/>
    </source>
</evidence>
<dbReference type="InterPro" id="IPR004387">
    <property type="entry name" value="Pept_M50_Zn"/>
</dbReference>
<dbReference type="Pfam" id="PF17820">
    <property type="entry name" value="PDZ_6"/>
    <property type="match status" value="2"/>
</dbReference>
<evidence type="ECO:0000256" key="2">
    <source>
        <dbReference type="ARBA" id="ARBA00004141"/>
    </source>
</evidence>
<feature type="transmembrane region" description="Helical" evidence="11">
    <location>
        <begin position="94"/>
        <end position="118"/>
    </location>
</feature>
<comment type="caution">
    <text evidence="13">The sequence shown here is derived from an EMBL/GenBank/DDBJ whole genome shotgun (WGS) entry which is preliminary data.</text>
</comment>
<organism evidence="13 14">
    <name type="scientific">Pelistega europaea</name>
    <dbReference type="NCBI Taxonomy" id="106147"/>
    <lineage>
        <taxon>Bacteria</taxon>
        <taxon>Pseudomonadati</taxon>
        <taxon>Pseudomonadota</taxon>
        <taxon>Betaproteobacteria</taxon>
        <taxon>Burkholderiales</taxon>
        <taxon>Alcaligenaceae</taxon>
        <taxon>Pelistega</taxon>
    </lineage>
</organism>
<evidence type="ECO:0000256" key="11">
    <source>
        <dbReference type="RuleBase" id="RU362031"/>
    </source>
</evidence>
<dbReference type="Proteomes" id="UP000541421">
    <property type="component" value="Unassembled WGS sequence"/>
</dbReference>
<dbReference type="CDD" id="cd23081">
    <property type="entry name" value="cpPDZ_EcRseP-like"/>
    <property type="match status" value="1"/>
</dbReference>
<comment type="similarity">
    <text evidence="3 11">Belongs to the peptidase M50B family.</text>
</comment>
<protein>
    <recommendedName>
        <fullName evidence="11">Zinc metalloprotease</fullName>
        <ecNumber evidence="11">3.4.24.-</ecNumber>
    </recommendedName>
</protein>
<keyword evidence="7 11" id="KW-0862">Zinc</keyword>
<reference evidence="13 14" key="1">
    <citation type="submission" date="2020-05" db="EMBL/GenBank/DDBJ databases">
        <authorList>
            <person name="Niu N."/>
        </authorList>
    </citation>
    <scope>NUCLEOTIDE SEQUENCE [LARGE SCALE GENOMIC DNA]</scope>
    <source>
        <strain evidence="13 14">LMG10982</strain>
    </source>
</reference>
<proteinExistence type="inferred from homology"/>
<dbReference type="PANTHER" id="PTHR42837:SF2">
    <property type="entry name" value="MEMBRANE METALLOPROTEASE ARASP2, CHLOROPLASTIC-RELATED"/>
    <property type="match status" value="1"/>
</dbReference>
<keyword evidence="8 11" id="KW-1133">Transmembrane helix</keyword>
<evidence type="ECO:0000256" key="1">
    <source>
        <dbReference type="ARBA" id="ARBA00001947"/>
    </source>
</evidence>
<dbReference type="EMBL" id="JABGBO010000002">
    <property type="protein sequence ID" value="NOL48974.1"/>
    <property type="molecule type" value="Genomic_DNA"/>
</dbReference>
<evidence type="ECO:0000313" key="13">
    <source>
        <dbReference type="EMBL" id="NOL48974.1"/>
    </source>
</evidence>
<dbReference type="InterPro" id="IPR001478">
    <property type="entry name" value="PDZ"/>
</dbReference>
<dbReference type="Gene3D" id="2.30.42.10">
    <property type="match status" value="2"/>
</dbReference>
<keyword evidence="10 11" id="KW-0472">Membrane</keyword>
<keyword evidence="14" id="KW-1185">Reference proteome</keyword>
<evidence type="ECO:0000259" key="12">
    <source>
        <dbReference type="PROSITE" id="PS50106"/>
    </source>
</evidence>
<dbReference type="GO" id="GO:0046872">
    <property type="term" value="F:metal ion binding"/>
    <property type="evidence" value="ECO:0007669"/>
    <property type="project" value="UniProtKB-KW"/>
</dbReference>
<keyword evidence="4 13" id="KW-0645">Protease</keyword>
<evidence type="ECO:0000256" key="10">
    <source>
        <dbReference type="ARBA" id="ARBA00023136"/>
    </source>
</evidence>
<evidence type="ECO:0000256" key="4">
    <source>
        <dbReference type="ARBA" id="ARBA00022670"/>
    </source>
</evidence>
<name>A0A7Y4P5L5_9BURK</name>
<dbReference type="PANTHER" id="PTHR42837">
    <property type="entry name" value="REGULATOR OF SIGMA-E PROTEASE RSEP"/>
    <property type="match status" value="1"/>
</dbReference>
<evidence type="ECO:0000256" key="6">
    <source>
        <dbReference type="ARBA" id="ARBA00022801"/>
    </source>
</evidence>
<dbReference type="GO" id="GO:0016020">
    <property type="term" value="C:membrane"/>
    <property type="evidence" value="ECO:0007669"/>
    <property type="project" value="UniProtKB-SubCell"/>
</dbReference>
<feature type="transmembrane region" description="Helical" evidence="11">
    <location>
        <begin position="413"/>
        <end position="434"/>
    </location>
</feature>
<dbReference type="CDD" id="cd06163">
    <property type="entry name" value="S2P-M50_PDZ_RseP-like"/>
    <property type="match status" value="1"/>
</dbReference>
<dbReference type="Pfam" id="PF02163">
    <property type="entry name" value="Peptidase_M50"/>
    <property type="match status" value="1"/>
</dbReference>
<sequence length="443" mass="48384">MFSIITFIITISIVVVFHEYGHYLAARLYGVHVERFSLGFGKVIYQRTDRKGTEWSISLLPFGGYVKPLAEPRPNHPHYRVGESVAEKTSFQKIIIYAAGPAFSFLLGIIIYTGVFMVGENQPQAIVATPTAGSVAAQAGLREGDRIVRVNDTEIDSWSDAMEQLVAAMALGKPLTMEVSSAEGMAREVTMDVPTVSGNLEQVDWLKESGISLREMAPVVARVIEGGVAAQAGLKAGDKVLSLNGITISSLNGFIRQIQLLAHQSVHLLINRDGAEVSLTMMPAEVSLPDGRKVGRIQAEFQVDYPMQYVSYGFIDAFAKATTKTWDTAWFSLKMIGKMLIGEVSLSNISGPLTIADYSGKVAQYGLSNFIQFVALISISIGVLNLLPVPGLDGGQMVLNFIEMVIGRPLPEAIFQNLMKLGYGLLLLLMIFAFHNDLMRIFN</sequence>
<comment type="cofactor">
    <cofactor evidence="1 11">
        <name>Zn(2+)</name>
        <dbReference type="ChEBI" id="CHEBI:29105"/>
    </cofactor>
</comment>
<keyword evidence="6 11" id="KW-0378">Hydrolase</keyword>
<dbReference type="InterPro" id="IPR008915">
    <property type="entry name" value="Peptidase_M50"/>
</dbReference>
<dbReference type="InterPro" id="IPR041489">
    <property type="entry name" value="PDZ_6"/>
</dbReference>
<accession>A0A7Y4P5L5</accession>